<dbReference type="RefSeq" id="WP_010856874.1">
    <property type="nucleotide sequence ID" value="NZ_AQHR01000122.1"/>
</dbReference>
<name>R7ZL42_9BACT</name>
<keyword evidence="2" id="KW-1185">Reference proteome</keyword>
<evidence type="ECO:0000313" key="1">
    <source>
        <dbReference type="EMBL" id="EON74792.1"/>
    </source>
</evidence>
<dbReference type="GO" id="GO:0016757">
    <property type="term" value="F:glycosyltransferase activity"/>
    <property type="evidence" value="ECO:0007669"/>
    <property type="project" value="TreeGrafter"/>
</dbReference>
<dbReference type="AlphaFoldDB" id="R7ZL42"/>
<dbReference type="PATRIC" id="fig|1288963.3.peg.4753"/>
<organism evidence="1 2">
    <name type="scientific">Lunatimonas lonarensis</name>
    <dbReference type="NCBI Taxonomy" id="1232681"/>
    <lineage>
        <taxon>Bacteria</taxon>
        <taxon>Pseudomonadati</taxon>
        <taxon>Bacteroidota</taxon>
        <taxon>Cytophagia</taxon>
        <taxon>Cytophagales</taxon>
        <taxon>Cyclobacteriaceae</taxon>
    </lineage>
</organism>
<dbReference type="EMBL" id="AQHR01000122">
    <property type="protein sequence ID" value="EON74792.1"/>
    <property type="molecule type" value="Genomic_DNA"/>
</dbReference>
<dbReference type="STRING" id="1232681.ADIS_4763"/>
<dbReference type="OrthoDB" id="9793805at2"/>
<dbReference type="SUPFAM" id="SSF53756">
    <property type="entry name" value="UDP-Glycosyltransferase/glycogen phosphorylase"/>
    <property type="match status" value="1"/>
</dbReference>
<sequence length="382" mass="43584">MRFLFIIQGEGRGHMTQAIAMYDLLTKAGHQVNQVVIGSSKRRKIPPFVLRRFNCPIELLESPNFVSDQSNKSVNIRKTIWHNTKALPTYLNSLQRLHCLVSDVNPEVILNFYDFLAGVYQAFFRPRSLFVCIGHQYLTDHSSFPWAKNRRFAKQLFLLANNITSWGCYQRIALSLRSLKPEDSSGELLIWPPLLRGEIQAKEPIDGDFLLVYVVNPGYIDDIVRMGRSNPNLKMEVFSDGMNQNLSGLIPANVRFHPLDDRNFIEKLAGCRALVCTAGFESICEALFLKKPVMVVPVAGQYEQACNALDMEIAGAGIWRETFDLQPFLDYLESDNPKDGATIFSRWYTEQQEKIDQWLQDLALKLSKEKTTHPSTNTGLQF</sequence>
<evidence type="ECO:0000313" key="2">
    <source>
        <dbReference type="Proteomes" id="UP000013909"/>
    </source>
</evidence>
<dbReference type="PANTHER" id="PTHR21015:SF22">
    <property type="entry name" value="GLYCOSYLTRANSFERASE"/>
    <property type="match status" value="1"/>
</dbReference>
<evidence type="ECO:0008006" key="3">
    <source>
        <dbReference type="Google" id="ProtNLM"/>
    </source>
</evidence>
<comment type="caution">
    <text evidence="1">The sequence shown here is derived from an EMBL/GenBank/DDBJ whole genome shotgun (WGS) entry which is preliminary data.</text>
</comment>
<protein>
    <recommendedName>
        <fullName evidence="3">Glycosyltransferase</fullName>
    </recommendedName>
</protein>
<gene>
    <name evidence="1" type="ORF">ADIS_4763</name>
</gene>
<dbReference type="Pfam" id="PF13528">
    <property type="entry name" value="Glyco_trans_1_3"/>
    <property type="match status" value="1"/>
</dbReference>
<dbReference type="PANTHER" id="PTHR21015">
    <property type="entry name" value="UDP-N-ACETYLGLUCOSAMINE--N-ACETYLMURAMYL-(PENTAPEPTIDE) PYROPHOSPHORYL-UNDECAPRENOL N-ACETYLGLUCOSAMINE TRANSFERASE 1"/>
    <property type="match status" value="1"/>
</dbReference>
<accession>R7ZL42</accession>
<reference evidence="1 2" key="1">
    <citation type="submission" date="2013-02" db="EMBL/GenBank/DDBJ databases">
        <title>A novel strain isolated from Lonar lake, Maharashtra, India.</title>
        <authorList>
            <person name="Singh A."/>
        </authorList>
    </citation>
    <scope>NUCLEOTIDE SEQUENCE [LARGE SCALE GENOMIC DNA]</scope>
    <source>
        <strain evidence="1 2">AK24</strain>
    </source>
</reference>
<dbReference type="Gene3D" id="3.40.50.2000">
    <property type="entry name" value="Glycogen Phosphorylase B"/>
    <property type="match status" value="1"/>
</dbReference>
<dbReference type="Proteomes" id="UP000013909">
    <property type="component" value="Unassembled WGS sequence"/>
</dbReference>
<proteinExistence type="predicted"/>